<organism evidence="1">
    <name type="scientific">marine sediment metagenome</name>
    <dbReference type="NCBI Taxonomy" id="412755"/>
    <lineage>
        <taxon>unclassified sequences</taxon>
        <taxon>metagenomes</taxon>
        <taxon>ecological metagenomes</taxon>
    </lineage>
</organism>
<protein>
    <submittedName>
        <fullName evidence="1">Uncharacterized protein</fullName>
    </submittedName>
</protein>
<proteinExistence type="predicted"/>
<reference evidence="1" key="1">
    <citation type="journal article" date="2014" name="Front. Microbiol.">
        <title>High frequency of phylogenetically diverse reductive dehalogenase-homologous genes in deep subseafloor sedimentary metagenomes.</title>
        <authorList>
            <person name="Kawai M."/>
            <person name="Futagami T."/>
            <person name="Toyoda A."/>
            <person name="Takaki Y."/>
            <person name="Nishi S."/>
            <person name="Hori S."/>
            <person name="Arai W."/>
            <person name="Tsubouchi T."/>
            <person name="Morono Y."/>
            <person name="Uchiyama I."/>
            <person name="Ito T."/>
            <person name="Fujiyama A."/>
            <person name="Inagaki F."/>
            <person name="Takami H."/>
        </authorList>
    </citation>
    <scope>NUCLEOTIDE SEQUENCE</scope>
    <source>
        <strain evidence="1">Expedition CK06-06</strain>
    </source>
</reference>
<sequence>LLYKYLEDRLLPIGKNFQEIYTKLIKTSENWYECHRYMMIPQTYYRETVDNPDFFEIPGISPKLYQIINNITSLYNLDPNYYPCPEDSNKEIPVVLINDVFEAFIDNIAHEEQEAIEKICERLGLRVLDGIFLAPKYDFIDVLIKHDFIRENKQSDGKIRLIPQFSNETLILSYLAFVSFRRGFLSKELINWISMTFAFIIFSTILKSQLSDHNIFYPIFTSLKTQEKVIPYMMKLLCFNNYLKLDRMKIRDSVQYRKDIFNFAGSSIDCIKQLILDLSEYLNEIGKKK</sequence>
<feature type="non-terminal residue" evidence="1">
    <location>
        <position position="1"/>
    </location>
</feature>
<dbReference type="EMBL" id="BART01017786">
    <property type="protein sequence ID" value="GAG81956.1"/>
    <property type="molecule type" value="Genomic_DNA"/>
</dbReference>
<dbReference type="AlphaFoldDB" id="X1CCH4"/>
<comment type="caution">
    <text evidence="1">The sequence shown here is derived from an EMBL/GenBank/DDBJ whole genome shotgun (WGS) entry which is preliminary data.</text>
</comment>
<evidence type="ECO:0000313" key="1">
    <source>
        <dbReference type="EMBL" id="GAG81956.1"/>
    </source>
</evidence>
<gene>
    <name evidence="1" type="ORF">S01H4_33738</name>
</gene>
<name>X1CCH4_9ZZZZ</name>
<accession>X1CCH4</accession>